<feature type="transmembrane region" description="Helical" evidence="1">
    <location>
        <begin position="138"/>
        <end position="162"/>
    </location>
</feature>
<organism evidence="2 3">
    <name type="scientific">Candidatus Chloroploca asiatica</name>
    <dbReference type="NCBI Taxonomy" id="1506545"/>
    <lineage>
        <taxon>Bacteria</taxon>
        <taxon>Bacillati</taxon>
        <taxon>Chloroflexota</taxon>
        <taxon>Chloroflexia</taxon>
        <taxon>Chloroflexales</taxon>
        <taxon>Chloroflexineae</taxon>
        <taxon>Oscillochloridaceae</taxon>
        <taxon>Candidatus Chloroploca</taxon>
    </lineage>
</organism>
<feature type="transmembrane region" description="Helical" evidence="1">
    <location>
        <begin position="6"/>
        <end position="22"/>
    </location>
</feature>
<dbReference type="RefSeq" id="WP_097652313.1">
    <property type="nucleotide sequence ID" value="NZ_LYXE01000080.1"/>
</dbReference>
<dbReference type="EMBL" id="LYXE01000080">
    <property type="protein sequence ID" value="PDV99173.1"/>
    <property type="molecule type" value="Genomic_DNA"/>
</dbReference>
<feature type="transmembrane region" description="Helical" evidence="1">
    <location>
        <begin position="29"/>
        <end position="49"/>
    </location>
</feature>
<evidence type="ECO:0000256" key="1">
    <source>
        <dbReference type="SAM" id="Phobius"/>
    </source>
</evidence>
<feature type="transmembrane region" description="Helical" evidence="1">
    <location>
        <begin position="206"/>
        <end position="227"/>
    </location>
</feature>
<gene>
    <name evidence="2" type="ORF">A9Q02_13240</name>
</gene>
<comment type="caution">
    <text evidence="2">The sequence shown here is derived from an EMBL/GenBank/DDBJ whole genome shotgun (WGS) entry which is preliminary data.</text>
</comment>
<feature type="transmembrane region" description="Helical" evidence="1">
    <location>
        <begin position="69"/>
        <end position="89"/>
    </location>
</feature>
<protein>
    <submittedName>
        <fullName evidence="2">Uncharacterized protein</fullName>
    </submittedName>
</protein>
<proteinExistence type="predicted"/>
<reference evidence="2 3" key="1">
    <citation type="submission" date="2016-05" db="EMBL/GenBank/DDBJ databases">
        <authorList>
            <person name="Lavstsen T."/>
            <person name="Jespersen J.S."/>
        </authorList>
    </citation>
    <scope>NUCLEOTIDE SEQUENCE [LARGE SCALE GENOMIC DNA]</scope>
    <source>
        <strain evidence="2 3">B7-9</strain>
    </source>
</reference>
<keyword evidence="3" id="KW-1185">Reference proteome</keyword>
<feature type="transmembrane region" description="Helical" evidence="1">
    <location>
        <begin position="174"/>
        <end position="200"/>
    </location>
</feature>
<keyword evidence="1" id="KW-0472">Membrane</keyword>
<sequence length="242" mass="26887">MSEFLTILLLLIWYAAIGSFSWTQRTPIYLFTLLAGHVSALAIPLWSAVYGLEYRLDVVTVQILAAEPVPLGIMLSSAWLIPLPALAVFTLYRFRWWFPGQFTGLLTYLVFLLYHLLIEVVGMRLGFWSYASNGELPLGFSTSVLAAMMASMISYGLLYLLLVVQRFAWSSMLIALLPAILGLSLLIYGVLGAPLWLALVLNGADWTITAGLASTLLLLIWGGQIITRGLKQTEERRGEGRR</sequence>
<accession>A0A2H3KMA5</accession>
<keyword evidence="1" id="KW-0812">Transmembrane</keyword>
<dbReference type="OrthoDB" id="156173at2"/>
<evidence type="ECO:0000313" key="3">
    <source>
        <dbReference type="Proteomes" id="UP000220922"/>
    </source>
</evidence>
<evidence type="ECO:0000313" key="2">
    <source>
        <dbReference type="EMBL" id="PDV99173.1"/>
    </source>
</evidence>
<keyword evidence="1" id="KW-1133">Transmembrane helix</keyword>
<dbReference type="AlphaFoldDB" id="A0A2H3KMA5"/>
<feature type="transmembrane region" description="Helical" evidence="1">
    <location>
        <begin position="96"/>
        <end position="118"/>
    </location>
</feature>
<name>A0A2H3KMA5_9CHLR</name>
<dbReference type="Proteomes" id="UP000220922">
    <property type="component" value="Unassembled WGS sequence"/>
</dbReference>